<keyword evidence="2" id="KW-0472">Membrane</keyword>
<dbReference type="GO" id="GO:0016705">
    <property type="term" value="F:oxidoreductase activity, acting on paired donors, with incorporation or reduction of molecular oxygen"/>
    <property type="evidence" value="ECO:0007669"/>
    <property type="project" value="InterPro"/>
</dbReference>
<dbReference type="InterPro" id="IPR036396">
    <property type="entry name" value="Cyt_P450_sf"/>
</dbReference>
<dbReference type="PRINTS" id="PR00385">
    <property type="entry name" value="P450"/>
</dbReference>
<dbReference type="Proteomes" id="UP000183809">
    <property type="component" value="Unassembled WGS sequence"/>
</dbReference>
<evidence type="ECO:0000256" key="1">
    <source>
        <dbReference type="PIRSR" id="PIRSR602401-1"/>
    </source>
</evidence>
<dbReference type="InterPro" id="IPR001128">
    <property type="entry name" value="Cyt_P450"/>
</dbReference>
<feature type="binding site" description="axial binding residue" evidence="1">
    <location>
        <position position="485"/>
    </location>
    <ligand>
        <name>heme</name>
        <dbReference type="ChEBI" id="CHEBI:30413"/>
    </ligand>
    <ligandPart>
        <name>Fe</name>
        <dbReference type="ChEBI" id="CHEBI:18248"/>
    </ligandPart>
</feature>
<dbReference type="PRINTS" id="PR00463">
    <property type="entry name" value="EP450I"/>
</dbReference>
<evidence type="ECO:0000313" key="4">
    <source>
        <dbReference type="Proteomes" id="UP000183809"/>
    </source>
</evidence>
<keyword evidence="2" id="KW-1133">Transmembrane helix</keyword>
<sequence length="541" mass="60361">MAPVSVLMQASVAESLILARYAPAYSITTSPFLRVLALFWIQLLLWYSWSAVIYPHFFSPLRHLPQPKGGHWLMGHFSKIRKENTGEPAREWSRSVPNEGLIYYRFAFNAERVLVTHPKGLAEVLVHKNYEFVKPSTIRDGIGRILGIGILLAEGDEHRRQRKLLMPAFHFRHVKELYPLFWTKSQEAAQAIRAVVQQATPSGEKPSSVVEIANWASRATLDIIGVAGMGKDFGAIADPNSELNATYRMIFSPNAVARFLQLLGLIIPFSVLRRLPIKRNLEVDEAAQTIKRISREIIQSKRQHLEKNERTEVDIVSVALESGGFSDEDLVNQMMTFLAAGHETTATSMTWAAYLLAKHPDVQKRLREEIRANLPSPESGTQITAADIDRLPYLNAVCNEILRFYAPVPMTLRIADKDTTILGKVIPKGTTIVLAPWAINTSIECWGGDAHEFNPDRWIGTGRANTGGAVSNYSFMTFLHGPRSCIGQAFAKAEFACLVAVWIGKFEMELPDPDVKLEIQSGITARPKGGLPVKLTVVDGW</sequence>
<dbReference type="Pfam" id="PF00067">
    <property type="entry name" value="p450"/>
    <property type="match status" value="1"/>
</dbReference>
<dbReference type="PANTHER" id="PTHR24305:SF227">
    <property type="entry name" value="P450, PUTATIVE (EUROFUNG)-RELATED"/>
    <property type="match status" value="1"/>
</dbReference>
<evidence type="ECO:0000256" key="2">
    <source>
        <dbReference type="SAM" id="Phobius"/>
    </source>
</evidence>
<dbReference type="GO" id="GO:0005506">
    <property type="term" value="F:iron ion binding"/>
    <property type="evidence" value="ECO:0007669"/>
    <property type="project" value="InterPro"/>
</dbReference>
<dbReference type="OrthoDB" id="1470350at2759"/>
<gene>
    <name evidence="3" type="ORF">BKCO1_26000130</name>
</gene>
<dbReference type="GO" id="GO:0004497">
    <property type="term" value="F:monooxygenase activity"/>
    <property type="evidence" value="ECO:0007669"/>
    <property type="project" value="InterPro"/>
</dbReference>
<proteinExistence type="predicted"/>
<dbReference type="SUPFAM" id="SSF48264">
    <property type="entry name" value="Cytochrome P450"/>
    <property type="match status" value="1"/>
</dbReference>
<name>A0A1J9S2P3_9PEZI</name>
<dbReference type="InterPro" id="IPR002401">
    <property type="entry name" value="Cyt_P450_E_grp-I"/>
</dbReference>
<comment type="cofactor">
    <cofactor evidence="1">
        <name>heme</name>
        <dbReference type="ChEBI" id="CHEBI:30413"/>
    </cofactor>
</comment>
<dbReference type="GeneID" id="31013649"/>
<keyword evidence="1" id="KW-0479">Metal-binding</keyword>
<accession>A0A1J9S2P3</accession>
<dbReference type="CDD" id="cd11069">
    <property type="entry name" value="CYP_FUM15-like"/>
    <property type="match status" value="1"/>
</dbReference>
<keyword evidence="1" id="KW-0408">Iron</keyword>
<dbReference type="InterPro" id="IPR050121">
    <property type="entry name" value="Cytochrome_P450_monoxygenase"/>
</dbReference>
<evidence type="ECO:0000313" key="3">
    <source>
        <dbReference type="EMBL" id="OJD33909.1"/>
    </source>
</evidence>
<dbReference type="Gene3D" id="1.10.630.10">
    <property type="entry name" value="Cytochrome P450"/>
    <property type="match status" value="1"/>
</dbReference>
<dbReference type="AlphaFoldDB" id="A0A1J9S2P3"/>
<dbReference type="RefSeq" id="XP_020130169.1">
    <property type="nucleotide sequence ID" value="XM_020273388.1"/>
</dbReference>
<protein>
    <submittedName>
        <fullName evidence="3">Cytochrome p450</fullName>
    </submittedName>
</protein>
<comment type="caution">
    <text evidence="3">The sequence shown here is derived from an EMBL/GenBank/DDBJ whole genome shotgun (WGS) entry which is preliminary data.</text>
</comment>
<dbReference type="EMBL" id="MNUE01000026">
    <property type="protein sequence ID" value="OJD33909.1"/>
    <property type="molecule type" value="Genomic_DNA"/>
</dbReference>
<dbReference type="PANTHER" id="PTHR24305">
    <property type="entry name" value="CYTOCHROME P450"/>
    <property type="match status" value="1"/>
</dbReference>
<dbReference type="GO" id="GO:0020037">
    <property type="term" value="F:heme binding"/>
    <property type="evidence" value="ECO:0007669"/>
    <property type="project" value="InterPro"/>
</dbReference>
<keyword evidence="2" id="KW-0812">Transmembrane</keyword>
<keyword evidence="1" id="KW-0349">Heme</keyword>
<keyword evidence="4" id="KW-1185">Reference proteome</keyword>
<dbReference type="FunFam" id="1.10.630.10:FF:000051">
    <property type="entry name" value="Cytochrome P450 monooxygenase (Fum15)"/>
    <property type="match status" value="1"/>
</dbReference>
<dbReference type="STRING" id="236234.A0A1J9S2P3"/>
<organism evidence="3 4">
    <name type="scientific">Diplodia corticola</name>
    <dbReference type="NCBI Taxonomy" id="236234"/>
    <lineage>
        <taxon>Eukaryota</taxon>
        <taxon>Fungi</taxon>
        <taxon>Dikarya</taxon>
        <taxon>Ascomycota</taxon>
        <taxon>Pezizomycotina</taxon>
        <taxon>Dothideomycetes</taxon>
        <taxon>Dothideomycetes incertae sedis</taxon>
        <taxon>Botryosphaeriales</taxon>
        <taxon>Botryosphaeriaceae</taxon>
        <taxon>Diplodia</taxon>
    </lineage>
</organism>
<feature type="transmembrane region" description="Helical" evidence="2">
    <location>
        <begin position="35"/>
        <end position="57"/>
    </location>
</feature>
<reference evidence="3 4" key="1">
    <citation type="submission" date="2016-10" db="EMBL/GenBank/DDBJ databases">
        <title>Proteomics and genomics reveal pathogen-plant mechanisms compatible with a hemibiotrophic lifestyle of Diplodia corticola.</title>
        <authorList>
            <person name="Fernandes I."/>
            <person name="De Jonge R."/>
            <person name="Van De Peer Y."/>
            <person name="Devreese B."/>
            <person name="Alves A."/>
            <person name="Esteves A.C."/>
        </authorList>
    </citation>
    <scope>NUCLEOTIDE SEQUENCE [LARGE SCALE GENOMIC DNA]</scope>
    <source>
        <strain evidence="3 4">CBS 112549</strain>
    </source>
</reference>